<sequence>MNKTLIGKEKYLFLINDSSNELKVHCENLELVKDKKLLQYNFNNFLLVVFPDKSIIYKKFLPDNYVVKYRPAFKIYKDKLQDRVLDGYKILKNESDTYYKTDTHINLKGNYIVYTNFINKINSLFNLNIIQKKITILHKTCELSSLNQGIGDLTWSSNLGQQVLDSVIDSYYFTNDFEFFYNTYTIKNDKKIRFLNYDLIDETLQLENNNEFANWNIISKYIIYKKNVTNLPKIKVIIFYDSFLLNILPLYLELFYEIYMIKEIYSNTFINLIKSDYVFEFRVERFLA</sequence>
<reference evidence="1" key="1">
    <citation type="journal article" date="2020" name="Nature">
        <title>Giant virus diversity and host interactions through global metagenomics.</title>
        <authorList>
            <person name="Schulz F."/>
            <person name="Roux S."/>
            <person name="Paez-Espino D."/>
            <person name="Jungbluth S."/>
            <person name="Walsh D.A."/>
            <person name="Denef V.J."/>
            <person name="McMahon K.D."/>
            <person name="Konstantinidis K.T."/>
            <person name="Eloe-Fadrosh E.A."/>
            <person name="Kyrpides N.C."/>
            <person name="Woyke T."/>
        </authorList>
    </citation>
    <scope>NUCLEOTIDE SEQUENCE</scope>
    <source>
        <strain evidence="1">GVMAG-M-3300027708-39</strain>
    </source>
</reference>
<evidence type="ECO:0000313" key="1">
    <source>
        <dbReference type="EMBL" id="QHU04382.1"/>
    </source>
</evidence>
<organism evidence="1">
    <name type="scientific">viral metagenome</name>
    <dbReference type="NCBI Taxonomy" id="1070528"/>
    <lineage>
        <taxon>unclassified sequences</taxon>
        <taxon>metagenomes</taxon>
        <taxon>organismal metagenomes</taxon>
    </lineage>
</organism>
<protein>
    <submittedName>
        <fullName evidence="1">Uncharacterized protein</fullName>
    </submittedName>
</protein>
<name>A0A6C0JFI1_9ZZZZ</name>
<dbReference type="EMBL" id="MN740396">
    <property type="protein sequence ID" value="QHU04382.1"/>
    <property type="molecule type" value="Genomic_DNA"/>
</dbReference>
<proteinExistence type="predicted"/>
<accession>A0A6C0JFI1</accession>
<dbReference type="AlphaFoldDB" id="A0A6C0JFI1"/>